<keyword evidence="2" id="KW-0378">Hydrolase</keyword>
<keyword evidence="3" id="KW-0732">Signal</keyword>
<dbReference type="Proteomes" id="UP000295741">
    <property type="component" value="Unassembled WGS sequence"/>
</dbReference>
<dbReference type="CDD" id="cd16031">
    <property type="entry name" value="G6S_like"/>
    <property type="match status" value="1"/>
</dbReference>
<dbReference type="InterPro" id="IPR017850">
    <property type="entry name" value="Alkaline_phosphatase_core_sf"/>
</dbReference>
<dbReference type="EMBL" id="SNWP01000011">
    <property type="protein sequence ID" value="TDO26650.1"/>
    <property type="molecule type" value="Genomic_DNA"/>
</dbReference>
<dbReference type="RefSeq" id="WP_162847401.1">
    <property type="nucleotide sequence ID" value="NZ_SNWP01000011.1"/>
</dbReference>
<dbReference type="SUPFAM" id="SSF53649">
    <property type="entry name" value="Alkaline phosphatase-like"/>
    <property type="match status" value="1"/>
</dbReference>
<dbReference type="GO" id="GO:0016787">
    <property type="term" value="F:hydrolase activity"/>
    <property type="evidence" value="ECO:0007669"/>
    <property type="project" value="UniProtKB-KW"/>
</dbReference>
<gene>
    <name evidence="5" type="ORF">BC659_1958</name>
</gene>
<reference evidence="5 6" key="1">
    <citation type="submission" date="2019-03" db="EMBL/GenBank/DDBJ databases">
        <title>Genomic Encyclopedia of Archaeal and Bacterial Type Strains, Phase II (KMG-II): from individual species to whole genera.</title>
        <authorList>
            <person name="Goeker M."/>
        </authorList>
    </citation>
    <scope>NUCLEOTIDE SEQUENCE [LARGE SCALE GENOMIC DNA]</scope>
    <source>
        <strain evidence="5 6">DSM 28323</strain>
    </source>
</reference>
<comment type="similarity">
    <text evidence="1">Belongs to the sulfatase family.</text>
</comment>
<name>A0A4R6IVH7_9BACT</name>
<feature type="chain" id="PRO_5021002078" evidence="3">
    <location>
        <begin position="18"/>
        <end position="516"/>
    </location>
</feature>
<dbReference type="Gene3D" id="3.40.720.10">
    <property type="entry name" value="Alkaline Phosphatase, subunit A"/>
    <property type="match status" value="2"/>
</dbReference>
<dbReference type="PROSITE" id="PS00149">
    <property type="entry name" value="SULFATASE_2"/>
    <property type="match status" value="1"/>
</dbReference>
<evidence type="ECO:0000256" key="1">
    <source>
        <dbReference type="ARBA" id="ARBA00008779"/>
    </source>
</evidence>
<dbReference type="AlphaFoldDB" id="A0A4R6IVH7"/>
<feature type="signal peptide" evidence="3">
    <location>
        <begin position="1"/>
        <end position="17"/>
    </location>
</feature>
<comment type="caution">
    <text evidence="5">The sequence shown here is derived from an EMBL/GenBank/DDBJ whole genome shotgun (WGS) entry which is preliminary data.</text>
</comment>
<dbReference type="InterPro" id="IPR024607">
    <property type="entry name" value="Sulfatase_CS"/>
</dbReference>
<feature type="domain" description="N-sulphoglucosamine sulphohydrolase C-terminal" evidence="4">
    <location>
        <begin position="353"/>
        <end position="505"/>
    </location>
</feature>
<evidence type="ECO:0000313" key="5">
    <source>
        <dbReference type="EMBL" id="TDO26650.1"/>
    </source>
</evidence>
<organism evidence="5 6">
    <name type="scientific">Sediminibacterium goheungense</name>
    <dbReference type="NCBI Taxonomy" id="1086393"/>
    <lineage>
        <taxon>Bacteria</taxon>
        <taxon>Pseudomonadati</taxon>
        <taxon>Bacteroidota</taxon>
        <taxon>Chitinophagia</taxon>
        <taxon>Chitinophagales</taxon>
        <taxon>Chitinophagaceae</taxon>
        <taxon>Sediminibacterium</taxon>
    </lineage>
</organism>
<dbReference type="PROSITE" id="PS00523">
    <property type="entry name" value="SULFATASE_1"/>
    <property type="match status" value="1"/>
</dbReference>
<dbReference type="PANTHER" id="PTHR43108">
    <property type="entry name" value="N-ACETYLGLUCOSAMINE-6-SULFATASE FAMILY MEMBER"/>
    <property type="match status" value="1"/>
</dbReference>
<accession>A0A4R6IVH7</accession>
<keyword evidence="6" id="KW-1185">Reference proteome</keyword>
<evidence type="ECO:0000256" key="3">
    <source>
        <dbReference type="SAM" id="SignalP"/>
    </source>
</evidence>
<sequence>MKKILFLCILLPSIGMAQSKPNIIYIMSDDHDANAISAYGSKLIKTPNIDRIANEGVLFRRAFVGNSICGPARATLLTGMHSHKNGMKDNRTRFDGSQLTMPKLFQQNGYQTAIVGKWHLHSYPTGFDYWKILPGQGLYYQPRLIDMKGDTATYPGYATEVITDEAINWLQNKRVPNKPFLLLLHHKAPHRYFFPSPKNIAAFQNKTFPEPATLYADTIGKGTAWKLQTMSILHDMKLSSDLKVEPTYLMDIPWLKPDSAEIAYYNSIINRIPVMDRQKIKDIYAVRGKIIKEQRPEGNALLKLKYQWYMQDYLATAASVDEGIGKLLDYLDNNGLSQNTLLVYTSDQGFFLGQNGWFDKRWMYDVSMRTPLIARWPGHIQAGTKNNNMVQNIDYAPTFLDVAGISIPSSMQGLSLKPILENTKNSIQRKSLYYHFYEYNADHTVLQHLGVRTDRYKLIYFYTVNEWQLFDLKKDPAEQKNLIADKNYATLLSAMKKELLKLRNQYDDHEKAGELQ</sequence>
<dbReference type="Pfam" id="PF16347">
    <property type="entry name" value="SGSH_C"/>
    <property type="match status" value="1"/>
</dbReference>
<evidence type="ECO:0000256" key="2">
    <source>
        <dbReference type="ARBA" id="ARBA00022801"/>
    </source>
</evidence>
<dbReference type="PANTHER" id="PTHR43108:SF6">
    <property type="entry name" value="N-SULPHOGLUCOSAMINE SULPHOHYDROLASE"/>
    <property type="match status" value="1"/>
</dbReference>
<proteinExistence type="inferred from homology"/>
<protein>
    <submittedName>
        <fullName evidence="5">Arylsulfatase A-like enzyme</fullName>
    </submittedName>
</protein>
<evidence type="ECO:0000259" key="4">
    <source>
        <dbReference type="Pfam" id="PF16347"/>
    </source>
</evidence>
<evidence type="ECO:0000313" key="6">
    <source>
        <dbReference type="Proteomes" id="UP000295741"/>
    </source>
</evidence>
<dbReference type="InterPro" id="IPR032506">
    <property type="entry name" value="SGSH_C"/>
</dbReference>